<dbReference type="OrthoDB" id="3533403at2759"/>
<feature type="region of interest" description="Disordered" evidence="1">
    <location>
        <begin position="1"/>
        <end position="77"/>
    </location>
</feature>
<dbReference type="Proteomes" id="UP000672032">
    <property type="component" value="Chromosome 1"/>
</dbReference>
<evidence type="ECO:0000313" key="3">
    <source>
        <dbReference type="EMBL" id="QSZ30265.1"/>
    </source>
</evidence>
<feature type="compositionally biased region" description="Polar residues" evidence="1">
    <location>
        <begin position="739"/>
        <end position="762"/>
    </location>
</feature>
<dbReference type="EMBL" id="CP063405">
    <property type="protein sequence ID" value="QSZ30265.1"/>
    <property type="molecule type" value="Genomic_DNA"/>
</dbReference>
<feature type="transmembrane region" description="Helical" evidence="2">
    <location>
        <begin position="440"/>
        <end position="460"/>
    </location>
</feature>
<feature type="region of interest" description="Disordered" evidence="1">
    <location>
        <begin position="317"/>
        <end position="345"/>
    </location>
</feature>
<feature type="compositionally biased region" description="Polar residues" evidence="1">
    <location>
        <begin position="41"/>
        <end position="67"/>
    </location>
</feature>
<gene>
    <name evidence="3" type="ORF">DSL72_004787</name>
</gene>
<evidence type="ECO:0000256" key="2">
    <source>
        <dbReference type="SAM" id="Phobius"/>
    </source>
</evidence>
<keyword evidence="4" id="KW-1185">Reference proteome</keyword>
<keyword evidence="2" id="KW-0812">Transmembrane</keyword>
<proteinExistence type="predicted"/>
<protein>
    <submittedName>
        <fullName evidence="3">Uncharacterized protein</fullName>
    </submittedName>
</protein>
<dbReference type="AlphaFoldDB" id="A0A8A3NX71"/>
<feature type="compositionally biased region" description="Polar residues" evidence="1">
    <location>
        <begin position="531"/>
        <end position="552"/>
    </location>
</feature>
<organism evidence="3 4">
    <name type="scientific">Monilinia vaccinii-corymbosi</name>
    <dbReference type="NCBI Taxonomy" id="61207"/>
    <lineage>
        <taxon>Eukaryota</taxon>
        <taxon>Fungi</taxon>
        <taxon>Dikarya</taxon>
        <taxon>Ascomycota</taxon>
        <taxon>Pezizomycotina</taxon>
        <taxon>Leotiomycetes</taxon>
        <taxon>Helotiales</taxon>
        <taxon>Sclerotiniaceae</taxon>
        <taxon>Monilinia</taxon>
    </lineage>
</organism>
<evidence type="ECO:0000313" key="4">
    <source>
        <dbReference type="Proteomes" id="UP000672032"/>
    </source>
</evidence>
<evidence type="ECO:0000256" key="1">
    <source>
        <dbReference type="SAM" id="MobiDB-lite"/>
    </source>
</evidence>
<feature type="region of interest" description="Disordered" evidence="1">
    <location>
        <begin position="178"/>
        <end position="211"/>
    </location>
</feature>
<feature type="region of interest" description="Disordered" evidence="1">
    <location>
        <begin position="739"/>
        <end position="785"/>
    </location>
</feature>
<keyword evidence="2" id="KW-1133">Transmembrane helix</keyword>
<feature type="region of interest" description="Disordered" evidence="1">
    <location>
        <begin position="638"/>
        <end position="658"/>
    </location>
</feature>
<feature type="compositionally biased region" description="Polar residues" evidence="1">
    <location>
        <begin position="186"/>
        <end position="208"/>
    </location>
</feature>
<accession>A0A8A3NX71</accession>
<sequence length="785" mass="85987">MNSKEGGDPYQRRPTDHRSRFHQENPFDDFKYTRPPPSRRANAQLQEEVVPSTSRTRQAETNRSIITAQGVFPRGGTSFKDRLQGSSPSKGDFFELSSSPQDNHGMSINNFPVEYNSSTFTGNHQTPTFIPRSHGLTRNQLMDSHSRATSGGIDDPDSFAFESTYEGYHTAEDIREIQRNRGGTPPNRSFNYYHQSPSYSMRGDTSVSPPSPQVLVAKGPGSNAAGTLKGSSTISFSNKFPSGAQVSNDTNEMLSSRGSTKAKNLIPIKKDKKKEKRFKFSPNSTAVSAVSDNRLYSGLNDAQLGFYMSTYNGGEPSNFHRPKVSKNRGFPKELPPRPAPREPQPVRVTAEARAQYIARKENQRLEMERRLAVPHLIRRAPPVSTVWGASFKLLTRNAWIFVVIAAFGLLSMVACLAAIITLKNVGEKSPGYLLISVPMIWWLVISAVVLCGGVVGFVVVRVPATRQRPNIGFRHRVGPREIMDGSLGRGGGLGSGFNGQSFEMVSGSRLQRLPPHGTTNGSPAPRREALSSFNTPKIAQNTNTEVQRQNLGESERGPVESHGFNQVHVRGAGEESYFERMAHSPEAGEPNHTGFIAASPVTPLTPLSKAVLIPTAPRNGNDFLVSHYRHSSRSYVPFSNPASDVPEDPGAASTRISSRSRDSLIAAAPHREQALKSLLGETPAPDTALGITDIYNRDGQGIESAALSQTSAYSYVPSPLKRVENEGPLERLEKILTHQSQQIATEQESPSFSRNPWRNSMNDNDEISAAKSYTDNGKGKGRACD</sequence>
<reference evidence="3" key="1">
    <citation type="submission" date="2020-10" db="EMBL/GenBank/DDBJ databases">
        <title>Genome Sequence of Monilinia vaccinii-corymbosi Sheds Light on Mummy Berry Disease Infection of Blueberry and Mating Type.</title>
        <authorList>
            <person name="Yow A.G."/>
            <person name="Zhang Y."/>
            <person name="Bansal K."/>
            <person name="Eacker S.M."/>
            <person name="Sullivan S."/>
            <person name="Liachko I."/>
            <person name="Cubeta M.A."/>
            <person name="Rollins J.A."/>
            <person name="Ashrafi H."/>
        </authorList>
    </citation>
    <scope>NUCLEOTIDE SEQUENCE</scope>
    <source>
        <strain evidence="3">RL-1</strain>
    </source>
</reference>
<feature type="transmembrane region" description="Helical" evidence="2">
    <location>
        <begin position="398"/>
        <end position="420"/>
    </location>
</feature>
<name>A0A8A3NX71_9HELO</name>
<feature type="compositionally biased region" description="Basic and acidic residues" evidence="1">
    <location>
        <begin position="1"/>
        <end position="32"/>
    </location>
</feature>
<feature type="region of interest" description="Disordered" evidence="1">
    <location>
        <begin position="510"/>
        <end position="565"/>
    </location>
</feature>
<keyword evidence="2" id="KW-0472">Membrane</keyword>